<organism evidence="4 5">
    <name type="scientific">Tritrichomonas foetus</name>
    <dbReference type="NCBI Taxonomy" id="1144522"/>
    <lineage>
        <taxon>Eukaryota</taxon>
        <taxon>Metamonada</taxon>
        <taxon>Parabasalia</taxon>
        <taxon>Tritrichomonadida</taxon>
        <taxon>Tritrichomonadidae</taxon>
        <taxon>Tritrichomonas</taxon>
    </lineage>
</organism>
<dbReference type="VEuPathDB" id="TrichDB:TRFO_14700"/>
<proteinExistence type="predicted"/>
<dbReference type="Pfam" id="PF03733">
    <property type="entry name" value="YccF"/>
    <property type="match status" value="2"/>
</dbReference>
<feature type="transmembrane region" description="Helical" evidence="2">
    <location>
        <begin position="89"/>
        <end position="119"/>
    </location>
</feature>
<dbReference type="InterPro" id="IPR052937">
    <property type="entry name" value="Inner_membrane_protein"/>
</dbReference>
<feature type="compositionally biased region" description="Basic residues" evidence="1">
    <location>
        <begin position="193"/>
        <end position="202"/>
    </location>
</feature>
<dbReference type="InterPro" id="IPR005185">
    <property type="entry name" value="YccF"/>
</dbReference>
<reference evidence="4" key="1">
    <citation type="submission" date="2016-10" db="EMBL/GenBank/DDBJ databases">
        <authorList>
            <person name="Benchimol M."/>
            <person name="Almeida L.G."/>
            <person name="Vasconcelos A.T."/>
            <person name="Perreira-Neves A."/>
            <person name="Rosa I.A."/>
            <person name="Tasca T."/>
            <person name="Bogo M.R."/>
            <person name="de Souza W."/>
        </authorList>
    </citation>
    <scope>NUCLEOTIDE SEQUENCE [LARGE SCALE GENOMIC DNA]</scope>
    <source>
        <strain evidence="4">K</strain>
    </source>
</reference>
<dbReference type="EMBL" id="MLAK01000303">
    <property type="protein sequence ID" value="OHT14905.1"/>
    <property type="molecule type" value="Genomic_DNA"/>
</dbReference>
<keyword evidence="2" id="KW-0812">Transmembrane</keyword>
<evidence type="ECO:0000313" key="5">
    <source>
        <dbReference type="Proteomes" id="UP000179807"/>
    </source>
</evidence>
<name>A0A1J4KUF1_9EUKA</name>
<evidence type="ECO:0000256" key="2">
    <source>
        <dbReference type="SAM" id="Phobius"/>
    </source>
</evidence>
<dbReference type="AlphaFoldDB" id="A0A1J4KUF1"/>
<dbReference type="Proteomes" id="UP000179807">
    <property type="component" value="Unassembled WGS sequence"/>
</dbReference>
<feature type="domain" description="Inner membrane component" evidence="3">
    <location>
        <begin position="27"/>
        <end position="70"/>
    </location>
</feature>
<dbReference type="OrthoDB" id="2128205at2759"/>
<protein>
    <recommendedName>
        <fullName evidence="3">Inner membrane component domain-containing protein</fullName>
    </recommendedName>
</protein>
<dbReference type="RefSeq" id="XP_068368041.1">
    <property type="nucleotide sequence ID" value="XM_068497973.1"/>
</dbReference>
<feature type="transmembrane region" description="Helical" evidence="2">
    <location>
        <begin position="20"/>
        <end position="41"/>
    </location>
</feature>
<keyword evidence="5" id="KW-1185">Reference proteome</keyword>
<dbReference type="GeneID" id="94832677"/>
<gene>
    <name evidence="4" type="ORF">TRFO_14700</name>
</gene>
<feature type="compositionally biased region" description="Low complexity" evidence="1">
    <location>
        <begin position="178"/>
        <end position="192"/>
    </location>
</feature>
<keyword evidence="2" id="KW-1133">Transmembrane helix</keyword>
<dbReference type="GO" id="GO:0005886">
    <property type="term" value="C:plasma membrane"/>
    <property type="evidence" value="ECO:0007669"/>
    <property type="project" value="TreeGrafter"/>
</dbReference>
<evidence type="ECO:0000256" key="1">
    <source>
        <dbReference type="SAM" id="MobiDB-lite"/>
    </source>
</evidence>
<sequence length="202" mass="23453">MAREPAKIINKLTNLTSDVLGNIMICIYLLLGGFLLPLVYLSTAVFSLGTLLGIPYGIQYLRLAFFAFWPDENYLTKETPQWEDLTIMSFIWFILALPALAIHYFFGFVFYITIIGIPIARIHFRMARVALYPCIYTPSHFRILFDRDMVFGNFNKKGKSSRYRRSHHHKHESDSETDYSNYSSSTTPTPVVNKRKSKPRKH</sequence>
<accession>A0A1J4KUF1</accession>
<evidence type="ECO:0000313" key="4">
    <source>
        <dbReference type="EMBL" id="OHT14905.1"/>
    </source>
</evidence>
<comment type="caution">
    <text evidence="4">The sequence shown here is derived from an EMBL/GenBank/DDBJ whole genome shotgun (WGS) entry which is preliminary data.</text>
</comment>
<feature type="region of interest" description="Disordered" evidence="1">
    <location>
        <begin position="158"/>
        <end position="202"/>
    </location>
</feature>
<keyword evidence="2" id="KW-0472">Membrane</keyword>
<feature type="domain" description="Inner membrane component" evidence="3">
    <location>
        <begin position="90"/>
        <end position="133"/>
    </location>
</feature>
<dbReference type="PANTHER" id="PTHR42903">
    <property type="entry name" value="INNER MEMBRANE PROTEIN YCCF"/>
    <property type="match status" value="1"/>
</dbReference>
<dbReference type="PANTHER" id="PTHR42903:SF1">
    <property type="entry name" value="INNER MEMBRANE PROTEIN YCCF"/>
    <property type="match status" value="1"/>
</dbReference>
<feature type="transmembrane region" description="Helical" evidence="2">
    <location>
        <begin position="48"/>
        <end position="69"/>
    </location>
</feature>
<evidence type="ECO:0000259" key="3">
    <source>
        <dbReference type="Pfam" id="PF03733"/>
    </source>
</evidence>
<feature type="compositionally biased region" description="Basic residues" evidence="1">
    <location>
        <begin position="158"/>
        <end position="170"/>
    </location>
</feature>